<dbReference type="EMBL" id="JAVHUY010000023">
    <property type="protein sequence ID" value="MDQ7907618.1"/>
    <property type="molecule type" value="Genomic_DNA"/>
</dbReference>
<evidence type="ECO:0000259" key="2">
    <source>
        <dbReference type="PROSITE" id="PS50914"/>
    </source>
</evidence>
<reference evidence="3 4" key="1">
    <citation type="submission" date="2023-08" db="EMBL/GenBank/DDBJ databases">
        <title>Phytohabitans sansha sp. nov., isolated from marine sediment.</title>
        <authorList>
            <person name="Zhao Y."/>
            <person name="Yi K."/>
        </authorList>
    </citation>
    <scope>NUCLEOTIDE SEQUENCE [LARGE SCALE GENOMIC DNA]</scope>
    <source>
        <strain evidence="3 4">ZYX-F-186</strain>
    </source>
</reference>
<protein>
    <submittedName>
        <fullName evidence="3">BON domain-containing protein</fullName>
    </submittedName>
</protein>
<dbReference type="InterPro" id="IPR007055">
    <property type="entry name" value="BON_dom"/>
</dbReference>
<name>A0ABU0ZKP4_9ACTN</name>
<evidence type="ECO:0000313" key="3">
    <source>
        <dbReference type="EMBL" id="MDQ7907618.1"/>
    </source>
</evidence>
<sequence>MTIPWPDPDDGFFHHPQRGRPVEREEVDQAVAEGVVARLLGHDMTGDQNIGVVVQNRVAILAGVVDCLEVVILAGDLAWRSPGVVDVCNTLTVSDRV</sequence>
<dbReference type="Pfam" id="PF04972">
    <property type="entry name" value="BON"/>
    <property type="match status" value="1"/>
</dbReference>
<keyword evidence="4" id="KW-1185">Reference proteome</keyword>
<evidence type="ECO:0000313" key="4">
    <source>
        <dbReference type="Proteomes" id="UP001230908"/>
    </source>
</evidence>
<accession>A0ABU0ZKP4</accession>
<dbReference type="PROSITE" id="PS50914">
    <property type="entry name" value="BON"/>
    <property type="match status" value="1"/>
</dbReference>
<organism evidence="3 4">
    <name type="scientific">Phytohabitans maris</name>
    <dbReference type="NCBI Taxonomy" id="3071409"/>
    <lineage>
        <taxon>Bacteria</taxon>
        <taxon>Bacillati</taxon>
        <taxon>Actinomycetota</taxon>
        <taxon>Actinomycetes</taxon>
        <taxon>Micromonosporales</taxon>
        <taxon>Micromonosporaceae</taxon>
    </lineage>
</organism>
<evidence type="ECO:0000256" key="1">
    <source>
        <dbReference type="SAM" id="MobiDB-lite"/>
    </source>
</evidence>
<feature type="domain" description="BON" evidence="2">
    <location>
        <begin position="27"/>
        <end position="95"/>
    </location>
</feature>
<comment type="caution">
    <text evidence="3">The sequence shown here is derived from an EMBL/GenBank/DDBJ whole genome shotgun (WGS) entry which is preliminary data.</text>
</comment>
<proteinExistence type="predicted"/>
<dbReference type="Proteomes" id="UP001230908">
    <property type="component" value="Unassembled WGS sequence"/>
</dbReference>
<gene>
    <name evidence="3" type="ORF">RB614_24150</name>
</gene>
<feature type="region of interest" description="Disordered" evidence="1">
    <location>
        <begin position="1"/>
        <end position="24"/>
    </location>
</feature>
<dbReference type="RefSeq" id="WP_308714895.1">
    <property type="nucleotide sequence ID" value="NZ_JAVHUY010000023.1"/>
</dbReference>